<proteinExistence type="predicted"/>
<evidence type="ECO:0000313" key="2">
    <source>
        <dbReference type="EMBL" id="ANF34497.1"/>
    </source>
</evidence>
<geneLocation type="plasmid" evidence="2 3">
    <name>lp24</name>
</geneLocation>
<dbReference type="RefSeq" id="WP_119024408.1">
    <property type="nucleotide sequence ID" value="NZ_CP015631.1"/>
</dbReference>
<reference evidence="2 3" key="1">
    <citation type="submission" date="2016-05" db="EMBL/GenBank/DDBJ databases">
        <title>Chromosome and linear plasmid sequence of a 2015 human isolate of tick-borne relapsing fever spirochete, Borrelia turicatae.</title>
        <authorList>
            <person name="Kingry L.C."/>
            <person name="Dhwani B."/>
            <person name="Replogle A."/>
            <person name="Sexton C."/>
            <person name="Rowe L."/>
            <person name="Stermole B.M."/>
            <person name="Christensen A.M."/>
            <person name="Schriefer M.E."/>
        </authorList>
    </citation>
    <scope>NUCLEOTIDE SEQUENCE [LARGE SCALE GENOMIC DNA]</scope>
    <source>
        <strain evidence="2 3">BTE5EL</strain>
        <plasmid evidence="2 3">lp24</plasmid>
    </source>
</reference>
<evidence type="ECO:0000313" key="3">
    <source>
        <dbReference type="Proteomes" id="UP000264231"/>
    </source>
</evidence>
<dbReference type="EMBL" id="CP015631">
    <property type="protein sequence ID" value="ANF34497.1"/>
    <property type="molecule type" value="Genomic_DNA"/>
</dbReference>
<gene>
    <name evidence="2" type="ORF">A7978_06100</name>
</gene>
<dbReference type="Proteomes" id="UP000264231">
    <property type="component" value="Plasmid lp24"/>
</dbReference>
<accession>A0A172XD78</accession>
<sequence length="513" mass="60771">MNSIPKETKKFKSQDKIKLILNNLIETNKDKTSPDIKEICVSQVKSLITRALNKYDRLIKIYWIINAKNKNYKKSSGIEEYSASDIYNIVSKLLENDGHKKVCRRTFERDLKLLNESGLIKSKIRKFGKNKGSISHYVQNMELDHIHKEIILEYLKEELKEKLKDKRIVGDFDQDYKNTTFNYTKLERLNILSKLRQHNNISQMSHVRKSAVFNKANISYINNKNSKEMLLGKTVTVKPRKCKFKRNDVEIRLVSKHKIDKRYLTRVKECSNNDATYINALINLERAIIEYRNEYNIEDILEHFLKQFSNRYKYKVWMMMRRSDGIISDYELIWEGRFRDWYPNKYKSNYRPKETYGGHIQVKHNVSVVKGIHDKHLSPEGIEKRAKDVEYKRRLEIKRREEYLSKLFERESKEREERLKRAREEDACLREQARASMFATLEKNRVGNMEVDTENNMNNLKPYERACSLSRPIVLNSNFEGFKTTKGLSISNLGTLVSSEEDNLKLGERGDMS</sequence>
<keyword evidence="1" id="KW-0175">Coiled coil</keyword>
<protein>
    <submittedName>
        <fullName evidence="2">Uncharacterized protein</fullName>
    </submittedName>
</protein>
<keyword evidence="2" id="KW-0614">Plasmid</keyword>
<dbReference type="Pfam" id="PF02414">
    <property type="entry name" value="Borrelia_orfA"/>
    <property type="match status" value="1"/>
</dbReference>
<organism evidence="2 3">
    <name type="scientific">Borrelia turicatae</name>
    <dbReference type="NCBI Taxonomy" id="142"/>
    <lineage>
        <taxon>Bacteria</taxon>
        <taxon>Pseudomonadati</taxon>
        <taxon>Spirochaetota</taxon>
        <taxon>Spirochaetia</taxon>
        <taxon>Spirochaetales</taxon>
        <taxon>Borreliaceae</taxon>
        <taxon>Borrelia</taxon>
    </lineage>
</organism>
<dbReference type="InterPro" id="IPR003459">
    <property type="entry name" value="Borrelia_plasmid_OrfA"/>
</dbReference>
<evidence type="ECO:0000256" key="1">
    <source>
        <dbReference type="SAM" id="Coils"/>
    </source>
</evidence>
<feature type="coiled-coil region" evidence="1">
    <location>
        <begin position="405"/>
        <end position="432"/>
    </location>
</feature>
<name>A0A172XD78_BORTU</name>
<dbReference type="AlphaFoldDB" id="A0A172XD78"/>